<protein>
    <submittedName>
        <fullName evidence="1">Uncharacterized protein</fullName>
    </submittedName>
</protein>
<comment type="caution">
    <text evidence="1">The sequence shown here is derived from an EMBL/GenBank/DDBJ whole genome shotgun (WGS) entry which is preliminary data.</text>
</comment>
<feature type="non-terminal residue" evidence="1">
    <location>
        <position position="59"/>
    </location>
</feature>
<dbReference type="EMBL" id="CAUYUJ010015891">
    <property type="protein sequence ID" value="CAK0859324.1"/>
    <property type="molecule type" value="Genomic_DNA"/>
</dbReference>
<evidence type="ECO:0000313" key="2">
    <source>
        <dbReference type="Proteomes" id="UP001189429"/>
    </source>
</evidence>
<accession>A0ABN9UI35</accession>
<evidence type="ECO:0000313" key="1">
    <source>
        <dbReference type="EMBL" id="CAK0859324.1"/>
    </source>
</evidence>
<dbReference type="Proteomes" id="UP001189429">
    <property type="component" value="Unassembled WGS sequence"/>
</dbReference>
<reference evidence="1" key="1">
    <citation type="submission" date="2023-10" db="EMBL/GenBank/DDBJ databases">
        <authorList>
            <person name="Chen Y."/>
            <person name="Shah S."/>
            <person name="Dougan E. K."/>
            <person name="Thang M."/>
            <person name="Chan C."/>
        </authorList>
    </citation>
    <scope>NUCLEOTIDE SEQUENCE [LARGE SCALE GENOMIC DNA]</scope>
</reference>
<proteinExistence type="predicted"/>
<sequence>MNNIIDISADNPDTIGRAYSVTVSNAGVYGYGEKDGRYGELTLKGIYFGVSHRVSGAML</sequence>
<keyword evidence="2" id="KW-1185">Reference proteome</keyword>
<organism evidence="1 2">
    <name type="scientific">Prorocentrum cordatum</name>
    <dbReference type="NCBI Taxonomy" id="2364126"/>
    <lineage>
        <taxon>Eukaryota</taxon>
        <taxon>Sar</taxon>
        <taxon>Alveolata</taxon>
        <taxon>Dinophyceae</taxon>
        <taxon>Prorocentrales</taxon>
        <taxon>Prorocentraceae</taxon>
        <taxon>Prorocentrum</taxon>
    </lineage>
</organism>
<name>A0ABN9UI35_9DINO</name>
<gene>
    <name evidence="1" type="ORF">PCOR1329_LOCUS48738</name>
</gene>